<reference evidence="1" key="1">
    <citation type="submission" date="2021-02" db="EMBL/GenBank/DDBJ databases">
        <authorList>
            <person name="Nowell W R."/>
        </authorList>
    </citation>
    <scope>NUCLEOTIDE SEQUENCE</scope>
</reference>
<dbReference type="EMBL" id="CAJOBJ010116524">
    <property type="protein sequence ID" value="CAF4655924.1"/>
    <property type="molecule type" value="Genomic_DNA"/>
</dbReference>
<feature type="non-terminal residue" evidence="1">
    <location>
        <position position="1"/>
    </location>
</feature>
<evidence type="ECO:0000313" key="1">
    <source>
        <dbReference type="EMBL" id="CAF4655924.1"/>
    </source>
</evidence>
<name>A0A8S2ZRP9_9BILA</name>
<dbReference type="AlphaFoldDB" id="A0A8S2ZRP9"/>
<gene>
    <name evidence="1" type="ORF">GIL414_LOCUS41268</name>
</gene>
<dbReference type="Proteomes" id="UP000681720">
    <property type="component" value="Unassembled WGS sequence"/>
</dbReference>
<protein>
    <submittedName>
        <fullName evidence="1">Uncharacterized protein</fullName>
    </submittedName>
</protein>
<organism evidence="1 2">
    <name type="scientific">Rotaria magnacalcarata</name>
    <dbReference type="NCBI Taxonomy" id="392030"/>
    <lineage>
        <taxon>Eukaryota</taxon>
        <taxon>Metazoa</taxon>
        <taxon>Spiralia</taxon>
        <taxon>Gnathifera</taxon>
        <taxon>Rotifera</taxon>
        <taxon>Eurotatoria</taxon>
        <taxon>Bdelloidea</taxon>
        <taxon>Philodinida</taxon>
        <taxon>Philodinidae</taxon>
        <taxon>Rotaria</taxon>
    </lineage>
</organism>
<proteinExistence type="predicted"/>
<sequence length="56" mass="5998">KVLCPNIPFINDDIRILPPISAPTPNGTPVAETIQPAPPELPPTILVKLYGLFVVP</sequence>
<accession>A0A8S2ZRP9</accession>
<comment type="caution">
    <text evidence="1">The sequence shown here is derived from an EMBL/GenBank/DDBJ whole genome shotgun (WGS) entry which is preliminary data.</text>
</comment>
<evidence type="ECO:0000313" key="2">
    <source>
        <dbReference type="Proteomes" id="UP000681720"/>
    </source>
</evidence>